<proteinExistence type="predicted"/>
<sequence>MRRETRMKMGPQIPSALMPEDAQMTKHAACLEKHHKRVGRHAQMGASSSARKSDWTAADTTIWRLGRKRCDWAARCRGKHRTVDPALRPFQLPPGDAHEHFAFLCYEDVLLAISACRVALEGKIDALASDLMVLRDDHRRLAEKVTATDKQLEELHPEIKDNTSMTRQMEKRIQALELRAESGRVS</sequence>
<evidence type="ECO:0000313" key="1">
    <source>
        <dbReference type="EMBL" id="KAJ1185672.1"/>
    </source>
</evidence>
<dbReference type="EMBL" id="JANPWB010000005">
    <property type="protein sequence ID" value="KAJ1185672.1"/>
    <property type="molecule type" value="Genomic_DNA"/>
</dbReference>
<dbReference type="Proteomes" id="UP001066276">
    <property type="component" value="Chromosome 3_1"/>
</dbReference>
<gene>
    <name evidence="1" type="ORF">NDU88_002462</name>
</gene>
<comment type="caution">
    <text evidence="1">The sequence shown here is derived from an EMBL/GenBank/DDBJ whole genome shotgun (WGS) entry which is preliminary data.</text>
</comment>
<keyword evidence="2" id="KW-1185">Reference proteome</keyword>
<organism evidence="1 2">
    <name type="scientific">Pleurodeles waltl</name>
    <name type="common">Iberian ribbed newt</name>
    <dbReference type="NCBI Taxonomy" id="8319"/>
    <lineage>
        <taxon>Eukaryota</taxon>
        <taxon>Metazoa</taxon>
        <taxon>Chordata</taxon>
        <taxon>Craniata</taxon>
        <taxon>Vertebrata</taxon>
        <taxon>Euteleostomi</taxon>
        <taxon>Amphibia</taxon>
        <taxon>Batrachia</taxon>
        <taxon>Caudata</taxon>
        <taxon>Salamandroidea</taxon>
        <taxon>Salamandridae</taxon>
        <taxon>Pleurodelinae</taxon>
        <taxon>Pleurodeles</taxon>
    </lineage>
</organism>
<accession>A0AAV7UD89</accession>
<name>A0AAV7UD89_PLEWA</name>
<evidence type="ECO:0000313" key="2">
    <source>
        <dbReference type="Proteomes" id="UP001066276"/>
    </source>
</evidence>
<reference evidence="1" key="1">
    <citation type="journal article" date="2022" name="bioRxiv">
        <title>Sequencing and chromosome-scale assembly of the giantPleurodeles waltlgenome.</title>
        <authorList>
            <person name="Brown T."/>
            <person name="Elewa A."/>
            <person name="Iarovenko S."/>
            <person name="Subramanian E."/>
            <person name="Araus A.J."/>
            <person name="Petzold A."/>
            <person name="Susuki M."/>
            <person name="Suzuki K.-i.T."/>
            <person name="Hayashi T."/>
            <person name="Toyoda A."/>
            <person name="Oliveira C."/>
            <person name="Osipova E."/>
            <person name="Leigh N.D."/>
            <person name="Simon A."/>
            <person name="Yun M.H."/>
        </authorList>
    </citation>
    <scope>NUCLEOTIDE SEQUENCE</scope>
    <source>
        <strain evidence="1">20211129_DDA</strain>
        <tissue evidence="1">Liver</tissue>
    </source>
</reference>
<protein>
    <submittedName>
        <fullName evidence="1">Uncharacterized protein</fullName>
    </submittedName>
</protein>
<dbReference type="AlphaFoldDB" id="A0AAV7UD89"/>